<comment type="caution">
    <text evidence="6">The sequence shown here is derived from an EMBL/GenBank/DDBJ whole genome shotgun (WGS) entry which is preliminary data.</text>
</comment>
<accession>A0ABS2XW18</accession>
<keyword evidence="7" id="KW-1185">Reference proteome</keyword>
<evidence type="ECO:0000313" key="6">
    <source>
        <dbReference type="EMBL" id="MBN3278104.1"/>
    </source>
</evidence>
<reference evidence="6" key="1">
    <citation type="journal article" date="2021" name="Cell">
        <title>Tracing the genetic footprints of vertebrate landing in non-teleost ray-finned fishes.</title>
        <authorList>
            <person name="Bi X."/>
            <person name="Wang K."/>
            <person name="Yang L."/>
            <person name="Pan H."/>
            <person name="Jiang H."/>
            <person name="Wei Q."/>
            <person name="Fang M."/>
            <person name="Yu H."/>
            <person name="Zhu C."/>
            <person name="Cai Y."/>
            <person name="He Y."/>
            <person name="Gan X."/>
            <person name="Zeng H."/>
            <person name="Yu D."/>
            <person name="Zhu Y."/>
            <person name="Jiang H."/>
            <person name="Qiu Q."/>
            <person name="Yang H."/>
            <person name="Zhang Y.E."/>
            <person name="Wang W."/>
            <person name="Zhu M."/>
            <person name="He S."/>
            <person name="Zhang G."/>
        </authorList>
    </citation>
    <scope>NUCLEOTIDE SEQUENCE</scope>
    <source>
        <strain evidence="6">Pddl_001</strain>
    </source>
</reference>
<sequence length="82" mass="9734">VNFILFINIVRLLIQKLDPRLIQFNNSSQYRRLMKSTLLLVPLFGTHYIVFNFLPDYINIGMRLYIELCLGSFQVIIQVHSF</sequence>
<dbReference type="InterPro" id="IPR050332">
    <property type="entry name" value="GPCR_2"/>
</dbReference>
<evidence type="ECO:0000256" key="3">
    <source>
        <dbReference type="ARBA" id="ARBA00022989"/>
    </source>
</evidence>
<organism evidence="6 7">
    <name type="scientific">Polyodon spathula</name>
    <name type="common">North American paddlefish</name>
    <name type="synonym">Squalus spathula</name>
    <dbReference type="NCBI Taxonomy" id="7913"/>
    <lineage>
        <taxon>Eukaryota</taxon>
        <taxon>Metazoa</taxon>
        <taxon>Chordata</taxon>
        <taxon>Craniata</taxon>
        <taxon>Vertebrata</taxon>
        <taxon>Euteleostomi</taxon>
        <taxon>Actinopterygii</taxon>
        <taxon>Chondrostei</taxon>
        <taxon>Acipenseriformes</taxon>
        <taxon>Polyodontidae</taxon>
        <taxon>Polyodon</taxon>
    </lineage>
</organism>
<keyword evidence="2" id="KW-0812">Transmembrane</keyword>
<proteinExistence type="predicted"/>
<dbReference type="PANTHER" id="PTHR45620:SF14">
    <property type="entry name" value="GROWTH HORMONE-RELEASING HORMONE RECEPTOR"/>
    <property type="match status" value="1"/>
</dbReference>
<name>A0ABS2XW18_POLSP</name>
<feature type="non-terminal residue" evidence="6">
    <location>
        <position position="82"/>
    </location>
</feature>
<dbReference type="InterPro" id="IPR017981">
    <property type="entry name" value="GPCR_2-like_7TM"/>
</dbReference>
<dbReference type="PANTHER" id="PTHR45620">
    <property type="entry name" value="PDF RECEPTOR-LIKE PROTEIN-RELATED"/>
    <property type="match status" value="1"/>
</dbReference>
<protein>
    <submittedName>
        <fullName evidence="6">GHRHR protein</fullName>
    </submittedName>
</protein>
<evidence type="ECO:0000256" key="1">
    <source>
        <dbReference type="ARBA" id="ARBA00004141"/>
    </source>
</evidence>
<keyword evidence="4" id="KW-0472">Membrane</keyword>
<feature type="domain" description="G-protein coupled receptors family 2 profile 2" evidence="5">
    <location>
        <begin position="1"/>
        <end position="82"/>
    </location>
</feature>
<evidence type="ECO:0000259" key="5">
    <source>
        <dbReference type="PROSITE" id="PS50261"/>
    </source>
</evidence>
<evidence type="ECO:0000313" key="7">
    <source>
        <dbReference type="Proteomes" id="UP001166093"/>
    </source>
</evidence>
<dbReference type="EMBL" id="JAAWVQ010077177">
    <property type="protein sequence ID" value="MBN3278104.1"/>
    <property type="molecule type" value="Genomic_DNA"/>
</dbReference>
<dbReference type="Pfam" id="PF00002">
    <property type="entry name" value="7tm_2"/>
    <property type="match status" value="1"/>
</dbReference>
<feature type="non-terminal residue" evidence="6">
    <location>
        <position position="1"/>
    </location>
</feature>
<dbReference type="InterPro" id="IPR000832">
    <property type="entry name" value="GPCR_2_secretin-like"/>
</dbReference>
<gene>
    <name evidence="6" type="primary">Ghrhr_2</name>
    <name evidence="6" type="ORF">GTO93_0010789</name>
</gene>
<dbReference type="PRINTS" id="PR00249">
    <property type="entry name" value="GPCRSECRETIN"/>
</dbReference>
<evidence type="ECO:0000256" key="2">
    <source>
        <dbReference type="ARBA" id="ARBA00022692"/>
    </source>
</evidence>
<dbReference type="Gene3D" id="1.20.1070.10">
    <property type="entry name" value="Rhodopsin 7-helix transmembrane proteins"/>
    <property type="match status" value="1"/>
</dbReference>
<comment type="subcellular location">
    <subcellularLocation>
        <location evidence="1">Membrane</location>
        <topology evidence="1">Multi-pass membrane protein</topology>
    </subcellularLocation>
</comment>
<dbReference type="Proteomes" id="UP001166093">
    <property type="component" value="Unassembled WGS sequence"/>
</dbReference>
<keyword evidence="3" id="KW-1133">Transmembrane helix</keyword>
<dbReference type="PROSITE" id="PS50261">
    <property type="entry name" value="G_PROTEIN_RECEP_F2_4"/>
    <property type="match status" value="1"/>
</dbReference>
<evidence type="ECO:0000256" key="4">
    <source>
        <dbReference type="ARBA" id="ARBA00023136"/>
    </source>
</evidence>